<dbReference type="PANTHER" id="PTHR45784">
    <property type="entry name" value="C-TYPE LECTIN DOMAIN FAMILY 20 MEMBER A-RELATED"/>
    <property type="match status" value="1"/>
</dbReference>
<name>A0A667WSD3_9TELE</name>
<dbReference type="Ensembl" id="ENSMMDT00005005417.1">
    <property type="protein sequence ID" value="ENSMMDP00005005272.1"/>
    <property type="gene ID" value="ENSMMDG00005002946.1"/>
</dbReference>
<proteinExistence type="predicted"/>
<dbReference type="InterPro" id="IPR001304">
    <property type="entry name" value="C-type_lectin-like"/>
</dbReference>
<dbReference type="PROSITE" id="PS50041">
    <property type="entry name" value="C_TYPE_LECTIN_2"/>
    <property type="match status" value="1"/>
</dbReference>
<accession>A0A667WSD3</accession>
<dbReference type="SMART" id="SM00034">
    <property type="entry name" value="CLECT"/>
    <property type="match status" value="1"/>
</dbReference>
<keyword evidence="1" id="KW-1015">Disulfide bond</keyword>
<dbReference type="PROSITE" id="PS00615">
    <property type="entry name" value="C_TYPE_LECTIN_1"/>
    <property type="match status" value="1"/>
</dbReference>
<reference evidence="3" key="1">
    <citation type="submission" date="2019-06" db="EMBL/GenBank/DDBJ databases">
        <authorList>
            <consortium name="Wellcome Sanger Institute Data Sharing"/>
        </authorList>
    </citation>
    <scope>NUCLEOTIDE SEQUENCE [LARGE SCALE GENOMIC DNA]</scope>
</reference>
<sequence>DGQIMKILLGKKDYYIFDLPSCFPRQYILVKGRRNWTEAQSYCREKFTDLATVNSEEDAQSLNQLLHFAGLNQSQVWIGLFGDMRDFRGWSWSLLNDSYYGEGEADFRMWDTQDYGHDPGDCAYIHTGTKKWRSVHCSTGAPSTCYHGEKKTTR</sequence>
<dbReference type="Pfam" id="PF00059">
    <property type="entry name" value="Lectin_C"/>
    <property type="match status" value="1"/>
</dbReference>
<evidence type="ECO:0000313" key="4">
    <source>
        <dbReference type="Proteomes" id="UP000472263"/>
    </source>
</evidence>
<reference evidence="3" key="2">
    <citation type="submission" date="2025-08" db="UniProtKB">
        <authorList>
            <consortium name="Ensembl"/>
        </authorList>
    </citation>
    <scope>IDENTIFICATION</scope>
</reference>
<dbReference type="InterPro" id="IPR016186">
    <property type="entry name" value="C-type_lectin-like/link_sf"/>
</dbReference>
<dbReference type="InterPro" id="IPR016187">
    <property type="entry name" value="CTDL_fold"/>
</dbReference>
<reference evidence="3" key="3">
    <citation type="submission" date="2025-09" db="UniProtKB">
        <authorList>
            <consortium name="Ensembl"/>
        </authorList>
    </citation>
    <scope>IDENTIFICATION</scope>
</reference>
<dbReference type="AlphaFoldDB" id="A0A667WSD3"/>
<dbReference type="Proteomes" id="UP000472263">
    <property type="component" value="Chromosome 23"/>
</dbReference>
<dbReference type="GeneTree" id="ENSGT01090000260162"/>
<organism evidence="3 4">
    <name type="scientific">Myripristis murdjan</name>
    <name type="common">pinecone soldierfish</name>
    <dbReference type="NCBI Taxonomy" id="586833"/>
    <lineage>
        <taxon>Eukaryota</taxon>
        <taxon>Metazoa</taxon>
        <taxon>Chordata</taxon>
        <taxon>Craniata</taxon>
        <taxon>Vertebrata</taxon>
        <taxon>Euteleostomi</taxon>
        <taxon>Actinopterygii</taxon>
        <taxon>Neopterygii</taxon>
        <taxon>Teleostei</taxon>
        <taxon>Neoteleostei</taxon>
        <taxon>Acanthomorphata</taxon>
        <taxon>Holocentriformes</taxon>
        <taxon>Holocentridae</taxon>
        <taxon>Myripristis</taxon>
    </lineage>
</organism>
<dbReference type="SUPFAM" id="SSF56436">
    <property type="entry name" value="C-type lectin-like"/>
    <property type="match status" value="1"/>
</dbReference>
<dbReference type="PANTHER" id="PTHR45784:SF3">
    <property type="entry name" value="C-TYPE LECTIN DOMAIN FAMILY 4 MEMBER K-LIKE-RELATED"/>
    <property type="match status" value="1"/>
</dbReference>
<dbReference type="Gene3D" id="3.10.100.10">
    <property type="entry name" value="Mannose-Binding Protein A, subunit A"/>
    <property type="match status" value="1"/>
</dbReference>
<evidence type="ECO:0000256" key="1">
    <source>
        <dbReference type="ARBA" id="ARBA00023157"/>
    </source>
</evidence>
<dbReference type="InterPro" id="IPR018378">
    <property type="entry name" value="C-type_lectin_CS"/>
</dbReference>
<feature type="domain" description="C-type lectin" evidence="2">
    <location>
        <begin position="27"/>
        <end position="146"/>
    </location>
</feature>
<dbReference type="InParanoid" id="A0A667WSD3"/>
<protein>
    <recommendedName>
        <fullName evidence="2">C-type lectin domain-containing protein</fullName>
    </recommendedName>
</protein>
<evidence type="ECO:0000313" key="3">
    <source>
        <dbReference type="Ensembl" id="ENSMMDP00005005272.1"/>
    </source>
</evidence>
<keyword evidence="4" id="KW-1185">Reference proteome</keyword>
<evidence type="ECO:0000259" key="2">
    <source>
        <dbReference type="PROSITE" id="PS50041"/>
    </source>
</evidence>